<reference evidence="2" key="1">
    <citation type="journal article" date="2019" name="MBio">
        <title>Comparative genomics for the elucidation of multidrug resistance (MDR) in Candida lusitaniae.</title>
        <authorList>
            <person name="Kannan A."/>
            <person name="Asner S.A."/>
            <person name="Trachsel E."/>
            <person name="Kelly S."/>
            <person name="Parker J."/>
            <person name="Sanglard D."/>
        </authorList>
    </citation>
    <scope>NUCLEOTIDE SEQUENCE [LARGE SCALE GENOMIC DNA]</scope>
    <source>
        <strain evidence="2">P1</strain>
    </source>
</reference>
<proteinExistence type="predicted"/>
<sequence>MLWSLSCPSYAFIHVSSSIPFLIFSYPSSPAPLIILPSSRIPMRLVHYHPVLSHTCGIFKSFIALFLSKVSAHIQRGEKPTTSRQPGKKSLAAFISQGATPFLDLLSAAGHFHIQFQFISAPQPSDKSDPMSREASPVLFSDAPDKTAEAVTTFVPLAECTYLTKQLGGSGQKETMTCDCVEEWDEGKAQNLACGEDSNCINRATSVECVNGSCTCGQNCQNQRFQKKQYSSVKVIQTEKKGYGLVAQADVPEGSFVYEYIGEVIDEKTFRARMLDYDRRNLRHFYFMMLTKDAFIDATEKGSLARFCNHSCSPNAYVDKWVVGDKLRMGIFARRRILAGEEITFDYNVDRYGAQQQPCYCGSPNCMGWIGGKTQTDAALLLPDGISDALGVTRQQEKAWLKQHKNNKSKADKDKNDKSDSGVNDEFVRSLEVEPVPLSDVNKVMGALMKVEDDSLVSKLVERLFLTEDAKVNTAIVRFHGYKTLSKILKQYGTDDELSLRILSILRRWPTMTRNKIESSQIEDVVKQISSTSENQDIQNLAAGLLSDWSKLEMAYRIPKNNDASAREASTGSMSPMLGRNARSESPRDNDAQATGVDLDDDDDLPEGWQKAMDPNTNTVYYYHTGLGISKWERPSSAVPTGPKAPSAPQKHKKAEKPRSKDTRPKDVRPKGPRPRNFSEDEFTRLQEEKLQKQKEEQFNGVVEKQKLLQDLILQSQREVEEKKRLEEKLKQEKIEKYKERRRKNEAARSSSSSSSSKVSIETLWTKTLAKYIPNMIKKYEADIGHENIKGCARELVKILAGKETKKAPDTKPPRELDNAKLKKLKEFSKSFMEKFLVKYRAKRAKA</sequence>
<dbReference type="EMBL" id="CP038489">
    <property type="protein sequence ID" value="QFZ29850.1"/>
    <property type="molecule type" value="Genomic_DNA"/>
</dbReference>
<accession>A0ACD0WR23</accession>
<evidence type="ECO:0000313" key="2">
    <source>
        <dbReference type="Proteomes" id="UP000326582"/>
    </source>
</evidence>
<evidence type="ECO:0000313" key="1">
    <source>
        <dbReference type="EMBL" id="QFZ29850.1"/>
    </source>
</evidence>
<gene>
    <name evidence="1" type="ORF">EJF14_60364</name>
</gene>
<dbReference type="Proteomes" id="UP000326582">
    <property type="component" value="Chromosome 6"/>
</dbReference>
<protein>
    <submittedName>
        <fullName evidence="1">Histone-lysine N-methyltransferase, H3 lysine-36 specific</fullName>
    </submittedName>
</protein>
<organism evidence="1 2">
    <name type="scientific">Clavispora lusitaniae</name>
    <name type="common">Candida lusitaniae</name>
    <dbReference type="NCBI Taxonomy" id="36911"/>
    <lineage>
        <taxon>Eukaryota</taxon>
        <taxon>Fungi</taxon>
        <taxon>Dikarya</taxon>
        <taxon>Ascomycota</taxon>
        <taxon>Saccharomycotina</taxon>
        <taxon>Pichiomycetes</taxon>
        <taxon>Metschnikowiaceae</taxon>
        <taxon>Clavispora</taxon>
    </lineage>
</organism>
<name>A0ACD0WR23_CLALS</name>
<keyword evidence="2" id="KW-1185">Reference proteome</keyword>